<evidence type="ECO:0000313" key="7">
    <source>
        <dbReference type="Proteomes" id="UP000750711"/>
    </source>
</evidence>
<evidence type="ECO:0000256" key="3">
    <source>
        <dbReference type="PROSITE-ProRule" id="PRU00339"/>
    </source>
</evidence>
<dbReference type="InterPro" id="IPR058925">
    <property type="entry name" value="zf-C2H2_AcuF"/>
</dbReference>
<dbReference type="Pfam" id="PF13374">
    <property type="entry name" value="TPR_10"/>
    <property type="match status" value="4"/>
</dbReference>
<dbReference type="AlphaFoldDB" id="A0A9P8LB72"/>
<feature type="compositionally biased region" description="Polar residues" evidence="4">
    <location>
        <begin position="1155"/>
        <end position="1164"/>
    </location>
</feature>
<dbReference type="EMBL" id="JAGHQM010000667">
    <property type="protein sequence ID" value="KAH0559111.1"/>
    <property type="molecule type" value="Genomic_DNA"/>
</dbReference>
<keyword evidence="2 3" id="KW-0802">TPR repeat</keyword>
<dbReference type="PANTHER" id="PTHR45641">
    <property type="entry name" value="TETRATRICOPEPTIDE REPEAT PROTEIN (AFU_ORTHOLOGUE AFUA_6G03870)"/>
    <property type="match status" value="1"/>
</dbReference>
<evidence type="ECO:0000259" key="5">
    <source>
        <dbReference type="PROSITE" id="PS00028"/>
    </source>
</evidence>
<proteinExistence type="predicted"/>
<sequence>MTASELVGIHQLALSTGLRVLAINIATGKCQNRVTGPPTFGHYIDLSGYGVSSKSDISSIPSPYSGSNALAPTTEIQELVSTVNTGLDSLLRSSIFVRKYPPKDRHRLAAKTGSLDNLADVRYINDRYPSLSHKSAALAARLGEANARRRQYFKRLRDHNERLSTVATKNYDHEVGTIPEKQSKVVLPKARPAKSVSIAETNSSRPADTEATAFVADAAIHADVEMREAPSTISVASFATPSTEILDKELPFPPMPAEVHTGSPFLCAYCWTDVQLKHENPGEQWRKHILRDLKPYICTFSSCGLDSFHSLHAWFEHELLVHRCQWICLLCSASFMSPENLKGHISKRHYPAISDQQLSTIIDQSKRPVDSIKPNECPFCDGSWIEADTGLTTGEEALVDNLNQFRRHLGHHLQQVALFALPRSIQDHGRSLGSNDVGGFLGRDKMSKTYLWVRDDRGRGWSIISHKRATLFAFAYFLALYRIRSKSPKLNSELNYLWEKQEYPGKVTGISDRAPGYWRQGQCKEGVEELFMQVSEMRRELQGPPPLDTVHSLGLLYRDQGRLVNAEAMYQRVLARREKMHQRGLVFNEKLLGRENPSTLTSMSNLASLLDNQGKYERAEEMHQQALDGYEKLLGKEHPSTLESMNNLASVLGNQGRYEMAEGIYRQALELNEKVFGKEHPSTLTNMSNLALILSRHGKYEAAKEIYQQVLDAYRKVLGEEHPSTLTSMNNLASVLSNQGKYEMAEVMHRQALELREKALGKEHPSTLMSMNNVASVLRIKGKYEMAEEMYQRVLQLNEEVSGKWYLSTLTSMSNLASVLDKQGKYEMAKEMYERAKETCREELKSNETVLGPEHPLTLNTVHSLGLLYQHQKKLAEAEVMYERAQVGKEKSLGQDHPSTLETVHSLGVLYHAQGRFKDAEAKYDWARVGKERSLGRDHPSTLGTINSLGLLYRDQGRFADAEAMYKGALVEKENLLNQDHPSRLDMIHNLGLVYQGQGRPLEAETMYQWALVEKKKSLGRDHPSTLDTIYNLAHVYQDQGKSAESEAMYQWVLAEKESLPSRDHTSTLDTIRNLSLFFQHQSKFLRDLATGDTWETIPDDQGFRFRTISNSPSPSQGETILDNQGFRSRSISKIPNSDQGDTIVVDQGFRSHNRPNNSNSGQGETAPDDQGSRFHMSNSANSGRRVPKSARSTTGDGTRRIVNCKGCRQENAIPVKW</sequence>
<evidence type="ECO:0000256" key="2">
    <source>
        <dbReference type="ARBA" id="ARBA00022803"/>
    </source>
</evidence>
<feature type="region of interest" description="Disordered" evidence="4">
    <location>
        <begin position="1104"/>
        <end position="1125"/>
    </location>
</feature>
<feature type="region of interest" description="Disordered" evidence="4">
    <location>
        <begin position="1149"/>
        <end position="1199"/>
    </location>
</feature>
<organism evidence="6 7">
    <name type="scientific">Trichoglossum hirsutum</name>
    <dbReference type="NCBI Taxonomy" id="265104"/>
    <lineage>
        <taxon>Eukaryota</taxon>
        <taxon>Fungi</taxon>
        <taxon>Dikarya</taxon>
        <taxon>Ascomycota</taxon>
        <taxon>Pezizomycotina</taxon>
        <taxon>Geoglossomycetes</taxon>
        <taxon>Geoglossales</taxon>
        <taxon>Geoglossaceae</taxon>
        <taxon>Trichoglossum</taxon>
    </lineage>
</organism>
<dbReference type="InterPro" id="IPR013087">
    <property type="entry name" value="Znf_C2H2_type"/>
</dbReference>
<reference evidence="6" key="1">
    <citation type="submission" date="2021-03" db="EMBL/GenBank/DDBJ databases">
        <title>Comparative genomics and phylogenomic investigation of the class Geoglossomycetes provide insights into ecological specialization and systematics.</title>
        <authorList>
            <person name="Melie T."/>
            <person name="Pirro S."/>
            <person name="Miller A.N."/>
            <person name="Quandt A."/>
        </authorList>
    </citation>
    <scope>NUCLEOTIDE SEQUENCE</scope>
    <source>
        <strain evidence="6">CAQ_001_2017</strain>
    </source>
</reference>
<dbReference type="PRINTS" id="PR00381">
    <property type="entry name" value="KINESINLIGHT"/>
</dbReference>
<feature type="repeat" description="TPR" evidence="3">
    <location>
        <begin position="642"/>
        <end position="675"/>
    </location>
</feature>
<dbReference type="InterPro" id="IPR019734">
    <property type="entry name" value="TPR_rpt"/>
</dbReference>
<gene>
    <name evidence="6" type="ORF">GP486_004323</name>
</gene>
<dbReference type="PROSITE" id="PS00028">
    <property type="entry name" value="ZINC_FINGER_C2H2_1"/>
    <property type="match status" value="1"/>
</dbReference>
<evidence type="ECO:0000256" key="1">
    <source>
        <dbReference type="ARBA" id="ARBA00022737"/>
    </source>
</evidence>
<feature type="compositionally biased region" description="Polar residues" evidence="4">
    <location>
        <begin position="1108"/>
        <end position="1125"/>
    </location>
</feature>
<evidence type="ECO:0000256" key="4">
    <source>
        <dbReference type="SAM" id="MobiDB-lite"/>
    </source>
</evidence>
<feature type="domain" description="C2H2-type" evidence="5">
    <location>
        <begin position="328"/>
        <end position="349"/>
    </location>
</feature>
<dbReference type="PANTHER" id="PTHR45641:SF19">
    <property type="entry name" value="NEPHROCYSTIN-3"/>
    <property type="match status" value="1"/>
</dbReference>
<comment type="caution">
    <text evidence="6">The sequence shown here is derived from an EMBL/GenBank/DDBJ whole genome shotgun (WGS) entry which is preliminary data.</text>
</comment>
<keyword evidence="7" id="KW-1185">Reference proteome</keyword>
<keyword evidence="1" id="KW-0677">Repeat</keyword>
<dbReference type="SUPFAM" id="SSF48452">
    <property type="entry name" value="TPR-like"/>
    <property type="match status" value="3"/>
</dbReference>
<dbReference type="InterPro" id="IPR011990">
    <property type="entry name" value="TPR-like_helical_dom_sf"/>
</dbReference>
<feature type="repeat" description="TPR" evidence="3">
    <location>
        <begin position="768"/>
        <end position="801"/>
    </location>
</feature>
<evidence type="ECO:0000313" key="6">
    <source>
        <dbReference type="EMBL" id="KAH0559111.1"/>
    </source>
</evidence>
<dbReference type="PROSITE" id="PS50005">
    <property type="entry name" value="TPR"/>
    <property type="match status" value="2"/>
</dbReference>
<protein>
    <recommendedName>
        <fullName evidence="5">C2H2-type domain-containing protein</fullName>
    </recommendedName>
</protein>
<dbReference type="Pfam" id="PF13424">
    <property type="entry name" value="TPR_12"/>
    <property type="match status" value="4"/>
</dbReference>
<dbReference type="SMART" id="SM00028">
    <property type="entry name" value="TPR"/>
    <property type="match status" value="12"/>
</dbReference>
<dbReference type="Pfam" id="PF26082">
    <property type="entry name" value="zf-C2H2_AcuF"/>
    <property type="match status" value="1"/>
</dbReference>
<accession>A0A9P8LB72</accession>
<dbReference type="Gene3D" id="1.25.40.10">
    <property type="entry name" value="Tetratricopeptide repeat domain"/>
    <property type="match status" value="5"/>
</dbReference>
<dbReference type="SMART" id="SM00355">
    <property type="entry name" value="ZnF_C2H2"/>
    <property type="match status" value="2"/>
</dbReference>
<dbReference type="Proteomes" id="UP000750711">
    <property type="component" value="Unassembled WGS sequence"/>
</dbReference>
<name>A0A9P8LB72_9PEZI</name>